<dbReference type="InterPro" id="IPR036373">
    <property type="entry name" value="Ribosomal_bL17_sf"/>
</dbReference>
<evidence type="ECO:0000256" key="4">
    <source>
        <dbReference type="HAMAP-Rule" id="MF_01368"/>
    </source>
</evidence>
<dbReference type="SUPFAM" id="SSF64263">
    <property type="entry name" value="Prokaryotic ribosomal protein L17"/>
    <property type="match status" value="1"/>
</dbReference>
<evidence type="ECO:0000313" key="6">
    <source>
        <dbReference type="EMBL" id="QUL99610.1"/>
    </source>
</evidence>
<dbReference type="AlphaFoldDB" id="A0AAT9LF31"/>
<dbReference type="Gene3D" id="3.90.1030.10">
    <property type="entry name" value="Ribosomal protein L17"/>
    <property type="match status" value="1"/>
</dbReference>
<dbReference type="GO" id="GO:0006412">
    <property type="term" value="P:translation"/>
    <property type="evidence" value="ECO:0007669"/>
    <property type="project" value="UniProtKB-UniRule"/>
</dbReference>
<evidence type="ECO:0000256" key="5">
    <source>
        <dbReference type="RuleBase" id="RU000660"/>
    </source>
</evidence>
<dbReference type="InterPro" id="IPR000456">
    <property type="entry name" value="Ribosomal_bL17"/>
</dbReference>
<keyword evidence="2 4" id="KW-0689">Ribosomal protein</keyword>
<gene>
    <name evidence="4 6" type="primary">rplQ</name>
    <name evidence="6" type="ORF">IMF26_06025</name>
</gene>
<proteinExistence type="inferred from homology"/>
<comment type="similarity">
    <text evidence="1 4 5">Belongs to the bacterial ribosomal protein bL17 family.</text>
</comment>
<dbReference type="GO" id="GO:0003735">
    <property type="term" value="F:structural constituent of ribosome"/>
    <property type="evidence" value="ECO:0007669"/>
    <property type="project" value="InterPro"/>
</dbReference>
<dbReference type="Pfam" id="PF01196">
    <property type="entry name" value="Ribosomal_L17"/>
    <property type="match status" value="1"/>
</dbReference>
<organism evidence="6">
    <name type="scientific">Candidatus Fermentithermobacillus carboniphilus</name>
    <dbReference type="NCBI Taxonomy" id="3085328"/>
    <lineage>
        <taxon>Bacteria</taxon>
        <taxon>Bacillati</taxon>
        <taxon>Bacillota</taxon>
        <taxon>Candidatus Fermentithermobacillia</taxon>
        <taxon>Candidatus Fermentithermobacillales</taxon>
        <taxon>Candidatus Fermentithermobacillaceae</taxon>
        <taxon>Candidatus Fermentithermobacillus</taxon>
    </lineage>
</organism>
<dbReference type="NCBIfam" id="TIGR00059">
    <property type="entry name" value="L17"/>
    <property type="match status" value="1"/>
</dbReference>
<dbReference type="KEGG" id="fcz:IMF26_06025"/>
<dbReference type="PANTHER" id="PTHR14413">
    <property type="entry name" value="RIBOSOMAL PROTEIN L17"/>
    <property type="match status" value="1"/>
</dbReference>
<reference evidence="6" key="1">
    <citation type="submission" date="2020-10" db="EMBL/GenBank/DDBJ databases">
        <authorList>
            <person name="Kadnikov V."/>
            <person name="Beletsky A.V."/>
            <person name="Mardanov A.V."/>
            <person name="Karnachuk O.V."/>
            <person name="Ravin N.V."/>
        </authorList>
    </citation>
    <scope>NUCLEOTIDE SEQUENCE</scope>
    <source>
        <strain evidence="6">Bu02</strain>
    </source>
</reference>
<evidence type="ECO:0000256" key="2">
    <source>
        <dbReference type="ARBA" id="ARBA00022980"/>
    </source>
</evidence>
<keyword evidence="3 4" id="KW-0687">Ribonucleoprotein</keyword>
<dbReference type="HAMAP" id="MF_01368">
    <property type="entry name" value="Ribosomal_bL17"/>
    <property type="match status" value="1"/>
</dbReference>
<protein>
    <recommendedName>
        <fullName evidence="4">Large ribosomal subunit protein bL17</fullName>
    </recommendedName>
</protein>
<dbReference type="GO" id="GO:0022625">
    <property type="term" value="C:cytosolic large ribosomal subunit"/>
    <property type="evidence" value="ECO:0007669"/>
    <property type="project" value="TreeGrafter"/>
</dbReference>
<reference evidence="6" key="2">
    <citation type="journal article" date="2023" name="Biology">
        <title>Prokaryotic Life Associated with Coal-Fire Gas Vents Revealed by Metagenomics.</title>
        <authorList>
            <person name="Kadnikov V.V."/>
            <person name="Mardanov A.V."/>
            <person name="Beletsky A.V."/>
            <person name="Karnachuk O.V."/>
            <person name="Ravin N.V."/>
        </authorList>
    </citation>
    <scope>NUCLEOTIDE SEQUENCE</scope>
    <source>
        <strain evidence="6">Bu02</strain>
    </source>
</reference>
<dbReference type="PANTHER" id="PTHR14413:SF16">
    <property type="entry name" value="LARGE RIBOSOMAL SUBUNIT PROTEIN BL17M"/>
    <property type="match status" value="1"/>
</dbReference>
<comment type="subunit">
    <text evidence="4">Part of the 50S ribosomal subunit. Contacts protein L32.</text>
</comment>
<evidence type="ECO:0000256" key="1">
    <source>
        <dbReference type="ARBA" id="ARBA00008777"/>
    </source>
</evidence>
<accession>A0AAT9LF31</accession>
<name>A0AAT9LF31_9FIRM</name>
<dbReference type="EMBL" id="CP062796">
    <property type="protein sequence ID" value="QUL99610.1"/>
    <property type="molecule type" value="Genomic_DNA"/>
</dbReference>
<evidence type="ECO:0000256" key="3">
    <source>
        <dbReference type="ARBA" id="ARBA00023274"/>
    </source>
</evidence>
<sequence>MAYSRFDRPTAQRKALLRGLVTSLLEKERIETTLVKAKEAQSLCDKMISLAKEDSLAARRRALAFLTKEDVVKKLFDTIGPRYAHRQGGYTRVIETRVRRGDGAPMAIVELIRPEK</sequence>